<keyword evidence="4" id="KW-1185">Reference proteome</keyword>
<dbReference type="Pfam" id="PF01966">
    <property type="entry name" value="HD"/>
    <property type="match status" value="1"/>
</dbReference>
<dbReference type="InterPro" id="IPR006675">
    <property type="entry name" value="HDIG_dom"/>
</dbReference>
<dbReference type="InterPro" id="IPR006674">
    <property type="entry name" value="HD_domain"/>
</dbReference>
<gene>
    <name evidence="3" type="ORF">J2Z76_002900</name>
</gene>
<dbReference type="PANTHER" id="PTHR47545:SF2">
    <property type="entry name" value="CC-ADDING TRNA NUCLEOTIDYLTRANSFERASE"/>
    <property type="match status" value="1"/>
</dbReference>
<dbReference type="RefSeq" id="WP_209512743.1">
    <property type="nucleotide sequence ID" value="NZ_JAGGKS010000009.1"/>
</dbReference>
<keyword evidence="1" id="KW-0547">Nucleotide-binding</keyword>
<evidence type="ECO:0000259" key="2">
    <source>
        <dbReference type="Pfam" id="PF01966"/>
    </source>
</evidence>
<dbReference type="EMBL" id="JAGGKS010000009">
    <property type="protein sequence ID" value="MBP1927028.1"/>
    <property type="molecule type" value="Genomic_DNA"/>
</dbReference>
<comment type="caution">
    <text evidence="3">The sequence shown here is derived from an EMBL/GenBank/DDBJ whole genome shotgun (WGS) entry which is preliminary data.</text>
</comment>
<name>A0ABS4GH53_9FIRM</name>
<protein>
    <submittedName>
        <fullName evidence="3">Nucleotidyltransferase with HDIG domain</fullName>
    </submittedName>
</protein>
<organism evidence="3 4">
    <name type="scientific">Sedimentibacter acidaminivorans</name>
    <dbReference type="NCBI Taxonomy" id="913099"/>
    <lineage>
        <taxon>Bacteria</taxon>
        <taxon>Bacillati</taxon>
        <taxon>Bacillota</taxon>
        <taxon>Tissierellia</taxon>
        <taxon>Sedimentibacter</taxon>
    </lineage>
</organism>
<evidence type="ECO:0000256" key="1">
    <source>
        <dbReference type="ARBA" id="ARBA00022741"/>
    </source>
</evidence>
<dbReference type="Gene3D" id="1.10.3090.10">
    <property type="entry name" value="cca-adding enzyme, domain 2"/>
    <property type="match status" value="1"/>
</dbReference>
<dbReference type="InterPro" id="IPR050124">
    <property type="entry name" value="tRNA_CCA-adding_enzyme"/>
</dbReference>
<proteinExistence type="predicted"/>
<dbReference type="CDD" id="cd00077">
    <property type="entry name" value="HDc"/>
    <property type="match status" value="1"/>
</dbReference>
<dbReference type="NCBIfam" id="TIGR00277">
    <property type="entry name" value="HDIG"/>
    <property type="match status" value="1"/>
</dbReference>
<dbReference type="Proteomes" id="UP001519342">
    <property type="component" value="Unassembled WGS sequence"/>
</dbReference>
<feature type="domain" description="HD" evidence="2">
    <location>
        <begin position="74"/>
        <end position="158"/>
    </location>
</feature>
<evidence type="ECO:0000313" key="3">
    <source>
        <dbReference type="EMBL" id="MBP1927028.1"/>
    </source>
</evidence>
<dbReference type="InterPro" id="IPR003607">
    <property type="entry name" value="HD/PDEase_dom"/>
</dbReference>
<dbReference type="SUPFAM" id="SSF109604">
    <property type="entry name" value="HD-domain/PDEase-like"/>
    <property type="match status" value="1"/>
</dbReference>
<sequence length="217" mass="25303">MTINTKNKKIEINSERSKEDIFNEMSYHLLNDEEPSNYLNSIVNMNFFQQYPLQLLYKLKEAEQSPKHHPEGNVWNHTMLVIDHASKNKAKSNNEKVFMWAALLHDIGKPSTTKNRKGKITSYDHDKIGANLAKDFLREFTTEDKFIEDVSVLVRWHMQILHVVKNLPFADIKTMKQQANIFEVALLGLCDRLGRLNVNVREEENNIANFIKKCSDE</sequence>
<accession>A0ABS4GH53</accession>
<reference evidence="3 4" key="1">
    <citation type="submission" date="2021-03" db="EMBL/GenBank/DDBJ databases">
        <title>Genomic Encyclopedia of Type Strains, Phase IV (KMG-IV): sequencing the most valuable type-strain genomes for metagenomic binning, comparative biology and taxonomic classification.</title>
        <authorList>
            <person name="Goeker M."/>
        </authorList>
    </citation>
    <scope>NUCLEOTIDE SEQUENCE [LARGE SCALE GENOMIC DNA]</scope>
    <source>
        <strain evidence="3 4">DSM 24004</strain>
    </source>
</reference>
<dbReference type="PANTHER" id="PTHR47545">
    <property type="entry name" value="MULTIFUNCTIONAL CCA PROTEIN"/>
    <property type="match status" value="1"/>
</dbReference>
<evidence type="ECO:0000313" key="4">
    <source>
        <dbReference type="Proteomes" id="UP001519342"/>
    </source>
</evidence>